<gene>
    <name evidence="1" type="ORF">L195_g059103</name>
</gene>
<organism evidence="1 2">
    <name type="scientific">Trifolium pratense</name>
    <name type="common">Red clover</name>
    <dbReference type="NCBI Taxonomy" id="57577"/>
    <lineage>
        <taxon>Eukaryota</taxon>
        <taxon>Viridiplantae</taxon>
        <taxon>Streptophyta</taxon>
        <taxon>Embryophyta</taxon>
        <taxon>Tracheophyta</taxon>
        <taxon>Spermatophyta</taxon>
        <taxon>Magnoliopsida</taxon>
        <taxon>eudicotyledons</taxon>
        <taxon>Gunneridae</taxon>
        <taxon>Pentapetalae</taxon>
        <taxon>rosids</taxon>
        <taxon>fabids</taxon>
        <taxon>Fabales</taxon>
        <taxon>Fabaceae</taxon>
        <taxon>Papilionoideae</taxon>
        <taxon>50 kb inversion clade</taxon>
        <taxon>NPAAA clade</taxon>
        <taxon>Hologalegina</taxon>
        <taxon>IRL clade</taxon>
        <taxon>Trifolieae</taxon>
        <taxon>Trifolium</taxon>
    </lineage>
</organism>
<dbReference type="Proteomes" id="UP000236291">
    <property type="component" value="Unassembled WGS sequence"/>
</dbReference>
<evidence type="ECO:0000313" key="1">
    <source>
        <dbReference type="EMBL" id="PNX58261.1"/>
    </source>
</evidence>
<sequence>SKITYEALTSTPDTIGTIVVNGGWRNIYRGKPKVLHTNKPWWPIVPPWRVSVQKLPMAVVQKSATPSCHRGDVASI</sequence>
<reference evidence="1 2" key="2">
    <citation type="journal article" date="2017" name="Front. Plant Sci.">
        <title>Gene Classification and Mining of Molecular Markers Useful in Red Clover (Trifolium pratense) Breeding.</title>
        <authorList>
            <person name="Istvanek J."/>
            <person name="Dluhosova J."/>
            <person name="Dluhos P."/>
            <person name="Patkova L."/>
            <person name="Nedelnik J."/>
            <person name="Repkova J."/>
        </authorList>
    </citation>
    <scope>NUCLEOTIDE SEQUENCE [LARGE SCALE GENOMIC DNA]</scope>
    <source>
        <strain evidence="2">cv. Tatra</strain>
        <tissue evidence="1">Young leaves</tissue>
    </source>
</reference>
<accession>A0A2K3JW35</accession>
<proteinExistence type="predicted"/>
<name>A0A2K3JW35_TRIPR</name>
<dbReference type="EMBL" id="ASHM01126848">
    <property type="protein sequence ID" value="PNX58261.1"/>
    <property type="molecule type" value="Genomic_DNA"/>
</dbReference>
<dbReference type="AlphaFoldDB" id="A0A2K3JW35"/>
<comment type="caution">
    <text evidence="1">The sequence shown here is derived from an EMBL/GenBank/DDBJ whole genome shotgun (WGS) entry which is preliminary data.</text>
</comment>
<protein>
    <submittedName>
        <fullName evidence="1">Uncharacterized protein</fullName>
    </submittedName>
</protein>
<feature type="non-terminal residue" evidence="1">
    <location>
        <position position="1"/>
    </location>
</feature>
<evidence type="ECO:0000313" key="2">
    <source>
        <dbReference type="Proteomes" id="UP000236291"/>
    </source>
</evidence>
<reference evidence="1 2" key="1">
    <citation type="journal article" date="2014" name="Am. J. Bot.">
        <title>Genome assembly and annotation for red clover (Trifolium pratense; Fabaceae).</title>
        <authorList>
            <person name="Istvanek J."/>
            <person name="Jaros M."/>
            <person name="Krenek A."/>
            <person name="Repkova J."/>
        </authorList>
    </citation>
    <scope>NUCLEOTIDE SEQUENCE [LARGE SCALE GENOMIC DNA]</scope>
    <source>
        <strain evidence="2">cv. Tatra</strain>
        <tissue evidence="1">Young leaves</tissue>
    </source>
</reference>